<dbReference type="KEGG" id="ccj:UL81_10330"/>
<protein>
    <submittedName>
        <fullName evidence="1">Uncharacterized protein</fullName>
    </submittedName>
</protein>
<sequence length="305" mass="32663">MSCVILNCATQISAVPGLDIHTVSAVPTRKELRFLDELAKQHLPTDPTPSLDDISAQPDVRHLGEPELAPQKPHLTEPLRVVVIGNDAALSAVLTRMMRADYLWAEVGFVPTELSTAAQNWALPATPSEALQLAVHGDVHPVPLIRNDAGQAIAGSATISEWNNGEITGEIIVDDDVLVHHDPETQRDDNASVYGSRLVPMVDAPGIVAAKAISPVAANDDLDFGKEKPASANAGSGLGGWFRKKFSRTTEPGQLDPNSVLHGRAVQAGGPSLRVIVDGISAKRPVNRVTFYRHLRDLQVVRPAD</sequence>
<dbReference type="AlphaFoldDB" id="A0A0F6QY87"/>
<dbReference type="STRING" id="161896.UL81_10330"/>
<evidence type="ECO:0000313" key="2">
    <source>
        <dbReference type="Proteomes" id="UP000033566"/>
    </source>
</evidence>
<evidence type="ECO:0000313" key="1">
    <source>
        <dbReference type="EMBL" id="AKE40000.1"/>
    </source>
</evidence>
<keyword evidence="2" id="KW-1185">Reference proteome</keyword>
<dbReference type="PATRIC" id="fig|161896.4.peg.2013"/>
<dbReference type="RefSeq" id="WP_035104343.1">
    <property type="nucleotide sequence ID" value="NZ_CP011311.1"/>
</dbReference>
<dbReference type="OrthoDB" id="5189801at2"/>
<name>A0A0F6QY87_9CORY</name>
<dbReference type="Proteomes" id="UP000033566">
    <property type="component" value="Chromosome"/>
</dbReference>
<proteinExistence type="predicted"/>
<accession>A0A0F6QY87</accession>
<dbReference type="HOGENOM" id="CLU_087221_0_0_11"/>
<gene>
    <name evidence="1" type="ORF">UL81_10330</name>
</gene>
<dbReference type="EMBL" id="CP011311">
    <property type="protein sequence ID" value="AKE40000.1"/>
    <property type="molecule type" value="Genomic_DNA"/>
</dbReference>
<organism evidence="1 2">
    <name type="scientific">Corynebacterium camporealensis</name>
    <dbReference type="NCBI Taxonomy" id="161896"/>
    <lineage>
        <taxon>Bacteria</taxon>
        <taxon>Bacillati</taxon>
        <taxon>Actinomycetota</taxon>
        <taxon>Actinomycetes</taxon>
        <taxon>Mycobacteriales</taxon>
        <taxon>Corynebacteriaceae</taxon>
        <taxon>Corynebacterium</taxon>
    </lineage>
</organism>
<reference evidence="1 2" key="1">
    <citation type="journal article" date="2015" name="Genome Announc.">
        <title>Complete Genome Sequence of Corynebacterium camporealensis DSM 44610, Isolated from the Milk of a Manchega Sheep with Subclinical Mastitis.</title>
        <authorList>
            <person name="Ruckert C."/>
            <person name="Albersmeier A."/>
            <person name="Winkler A."/>
            <person name="Tauch A."/>
        </authorList>
    </citation>
    <scope>NUCLEOTIDE SEQUENCE [LARGE SCALE GENOMIC DNA]</scope>
    <source>
        <strain evidence="1 2">DSM 44610</strain>
    </source>
</reference>